<feature type="region of interest" description="Disordered" evidence="1">
    <location>
        <begin position="1"/>
        <end position="75"/>
    </location>
</feature>
<accession>A0ABD3RYG7</accession>
<proteinExistence type="predicted"/>
<comment type="caution">
    <text evidence="2">The sequence shown here is derived from an EMBL/GenBank/DDBJ whole genome shotgun (WGS) entry which is preliminary data.</text>
</comment>
<keyword evidence="3" id="KW-1185">Reference proteome</keyword>
<dbReference type="AlphaFoldDB" id="A0ABD3RYG7"/>
<organism evidence="2 3">
    <name type="scientific">Cyclostephanos tholiformis</name>
    <dbReference type="NCBI Taxonomy" id="382380"/>
    <lineage>
        <taxon>Eukaryota</taxon>
        <taxon>Sar</taxon>
        <taxon>Stramenopiles</taxon>
        <taxon>Ochrophyta</taxon>
        <taxon>Bacillariophyta</taxon>
        <taxon>Coscinodiscophyceae</taxon>
        <taxon>Thalassiosirophycidae</taxon>
        <taxon>Stephanodiscales</taxon>
        <taxon>Stephanodiscaceae</taxon>
        <taxon>Cyclostephanos</taxon>
    </lineage>
</organism>
<feature type="compositionally biased region" description="Basic and acidic residues" evidence="1">
    <location>
        <begin position="49"/>
        <end position="65"/>
    </location>
</feature>
<feature type="compositionally biased region" description="Basic and acidic residues" evidence="1">
    <location>
        <begin position="8"/>
        <end position="18"/>
    </location>
</feature>
<reference evidence="2 3" key="1">
    <citation type="submission" date="2024-10" db="EMBL/GenBank/DDBJ databases">
        <title>Updated reference genomes for cyclostephanoid diatoms.</title>
        <authorList>
            <person name="Roberts W.R."/>
            <person name="Alverson A.J."/>
        </authorList>
    </citation>
    <scope>NUCLEOTIDE SEQUENCE [LARGE SCALE GENOMIC DNA]</scope>
    <source>
        <strain evidence="2 3">AJA228-03</strain>
    </source>
</reference>
<sequence>MAVLSDGRYGKDGHEATPRRRQGKGIVRGRNGGLVTANAGKPRWKTRSSSREEVRAAEALPREAGEGYVESRNWL</sequence>
<protein>
    <submittedName>
        <fullName evidence="2">Uncharacterized protein</fullName>
    </submittedName>
</protein>
<evidence type="ECO:0000256" key="1">
    <source>
        <dbReference type="SAM" id="MobiDB-lite"/>
    </source>
</evidence>
<name>A0ABD3RYG7_9STRA</name>
<dbReference type="Proteomes" id="UP001530377">
    <property type="component" value="Unassembled WGS sequence"/>
</dbReference>
<gene>
    <name evidence="2" type="ORF">ACHAXA_007119</name>
</gene>
<dbReference type="EMBL" id="JALLPB020000112">
    <property type="protein sequence ID" value="KAL3817265.1"/>
    <property type="molecule type" value="Genomic_DNA"/>
</dbReference>
<evidence type="ECO:0000313" key="3">
    <source>
        <dbReference type="Proteomes" id="UP001530377"/>
    </source>
</evidence>
<evidence type="ECO:0000313" key="2">
    <source>
        <dbReference type="EMBL" id="KAL3817265.1"/>
    </source>
</evidence>